<name>A0A067N1J3_BOTB1</name>
<gene>
    <name evidence="1" type="ORF">BOTBODRAFT_579805</name>
</gene>
<dbReference type="HOGENOM" id="CLU_1677590_0_0_1"/>
<dbReference type="EMBL" id="KL198023">
    <property type="protein sequence ID" value="KDQ17661.1"/>
    <property type="molecule type" value="Genomic_DNA"/>
</dbReference>
<keyword evidence="2" id="KW-1185">Reference proteome</keyword>
<protein>
    <submittedName>
        <fullName evidence="1">Uncharacterized protein</fullName>
    </submittedName>
</protein>
<dbReference type="InParanoid" id="A0A067N1J3"/>
<organism evidence="1 2">
    <name type="scientific">Botryobasidium botryosum (strain FD-172 SS1)</name>
    <dbReference type="NCBI Taxonomy" id="930990"/>
    <lineage>
        <taxon>Eukaryota</taxon>
        <taxon>Fungi</taxon>
        <taxon>Dikarya</taxon>
        <taxon>Basidiomycota</taxon>
        <taxon>Agaricomycotina</taxon>
        <taxon>Agaricomycetes</taxon>
        <taxon>Cantharellales</taxon>
        <taxon>Botryobasidiaceae</taxon>
        <taxon>Botryobasidium</taxon>
    </lineage>
</organism>
<sequence length="157" mass="17481">MAMAVTRLLSPSPFLPRSDYFLAVANLVPPARDIRYPTLPPPCSVSYSHPSLPVPRAFPPFLLSLASGDSCCSIVVLVYVHRVDRTFFPPQFPQVLSCSFFPSVPEECLCGIFDCRACRSVIGSSSRSIYSYMNDSRNSRFMCKAIGHVVNSTMYER</sequence>
<evidence type="ECO:0000313" key="2">
    <source>
        <dbReference type="Proteomes" id="UP000027195"/>
    </source>
</evidence>
<proteinExistence type="predicted"/>
<dbReference type="Proteomes" id="UP000027195">
    <property type="component" value="Unassembled WGS sequence"/>
</dbReference>
<evidence type="ECO:0000313" key="1">
    <source>
        <dbReference type="EMBL" id="KDQ17661.1"/>
    </source>
</evidence>
<accession>A0A067N1J3</accession>
<dbReference type="AlphaFoldDB" id="A0A067N1J3"/>
<reference evidence="2" key="1">
    <citation type="journal article" date="2014" name="Proc. Natl. Acad. Sci. U.S.A.">
        <title>Extensive sampling of basidiomycete genomes demonstrates inadequacy of the white-rot/brown-rot paradigm for wood decay fungi.</title>
        <authorList>
            <person name="Riley R."/>
            <person name="Salamov A.A."/>
            <person name="Brown D.W."/>
            <person name="Nagy L.G."/>
            <person name="Floudas D."/>
            <person name="Held B.W."/>
            <person name="Levasseur A."/>
            <person name="Lombard V."/>
            <person name="Morin E."/>
            <person name="Otillar R."/>
            <person name="Lindquist E.A."/>
            <person name="Sun H."/>
            <person name="LaButti K.M."/>
            <person name="Schmutz J."/>
            <person name="Jabbour D."/>
            <person name="Luo H."/>
            <person name="Baker S.E."/>
            <person name="Pisabarro A.G."/>
            <person name="Walton J.D."/>
            <person name="Blanchette R.A."/>
            <person name="Henrissat B."/>
            <person name="Martin F."/>
            <person name="Cullen D."/>
            <person name="Hibbett D.S."/>
            <person name="Grigoriev I.V."/>
        </authorList>
    </citation>
    <scope>NUCLEOTIDE SEQUENCE [LARGE SCALE GENOMIC DNA]</scope>
    <source>
        <strain evidence="2">FD-172 SS1</strain>
    </source>
</reference>